<dbReference type="EMBL" id="AP029170">
    <property type="protein sequence ID" value="BFD46705.1"/>
    <property type="molecule type" value="Genomic_DNA"/>
</dbReference>
<evidence type="ECO:0000256" key="1">
    <source>
        <dbReference type="ARBA" id="ARBA00022729"/>
    </source>
</evidence>
<dbReference type="InterPro" id="IPR027385">
    <property type="entry name" value="Beta-barrel_OMP"/>
</dbReference>
<dbReference type="SUPFAM" id="SSF56925">
    <property type="entry name" value="OMPA-like"/>
    <property type="match status" value="1"/>
</dbReference>
<name>A0AAT9GA59_9RICK</name>
<reference evidence="3" key="1">
    <citation type="submission" date="2024-01" db="EMBL/GenBank/DDBJ databases">
        <title>Sequencing the genomes of a sandfly, Sergentomyia squamirostris, and its two endosymbionts.</title>
        <authorList>
            <person name="Itokawa K."/>
            <person name="Sanjoba C."/>
        </authorList>
    </citation>
    <scope>NUCLEOTIDE SEQUENCE</scope>
    <source>
        <strain evidence="3">RiSSQ</strain>
    </source>
</reference>
<dbReference type="Gene3D" id="2.40.160.20">
    <property type="match status" value="1"/>
</dbReference>
<proteinExistence type="predicted"/>
<accession>A0AAT9GA59</accession>
<dbReference type="InterPro" id="IPR011250">
    <property type="entry name" value="OMP/PagP_B-barrel"/>
</dbReference>
<evidence type="ECO:0000313" key="3">
    <source>
        <dbReference type="EMBL" id="BFD46705.1"/>
    </source>
</evidence>
<dbReference type="AlphaFoldDB" id="A0AAT9GA59"/>
<protein>
    <submittedName>
        <fullName evidence="3">Porin family protein</fullName>
    </submittedName>
</protein>
<evidence type="ECO:0000259" key="2">
    <source>
        <dbReference type="Pfam" id="PF13505"/>
    </source>
</evidence>
<dbReference type="Pfam" id="PF13505">
    <property type="entry name" value="OMP_b-brl"/>
    <property type="match status" value="1"/>
</dbReference>
<feature type="domain" description="Outer membrane protein beta-barrel" evidence="2">
    <location>
        <begin position="11"/>
        <end position="198"/>
    </location>
</feature>
<keyword evidence="1" id="KW-0732">Signal</keyword>
<sequence length="202" mass="21962">MKNLLLVTIIAISLLVPFSSLAIENQFYLKAEVGANKMANIKLNDKKLKQNTAMFLGGGLGYYILDNVRTDLMFAWIANHQSKHSFAGTDLKIKPQIATLMLNGYVDIVDISICEFFVGAGAGVGQLKKQIAKNNGVSVSSGKKNNLVYQLTLGVATKLAPGVKVEAAYSWKDFGSTKEIKNHIKSLAYKGHNVSLGVRLDV</sequence>
<organism evidence="3">
    <name type="scientific">Candidatus Tisiphia endosymbiont of Sergentomyia squamirostris</name>
    <dbReference type="NCBI Taxonomy" id="3113639"/>
    <lineage>
        <taxon>Bacteria</taxon>
        <taxon>Pseudomonadati</taxon>
        <taxon>Pseudomonadota</taxon>
        <taxon>Alphaproteobacteria</taxon>
        <taxon>Rickettsiales</taxon>
        <taxon>Rickettsiaceae</taxon>
        <taxon>Rickettsieae</taxon>
        <taxon>Candidatus Tisiphia</taxon>
    </lineage>
</organism>
<gene>
    <name evidence="3" type="ORF">DMENIID0002_13510</name>
</gene>